<dbReference type="AlphaFoldDB" id="A0A7W7YBB5"/>
<evidence type="ECO:0000313" key="2">
    <source>
        <dbReference type="Proteomes" id="UP000590740"/>
    </source>
</evidence>
<dbReference type="RefSeq" id="WP_184339949.1">
    <property type="nucleotide sequence ID" value="NZ_JACHIG010000005.1"/>
</dbReference>
<evidence type="ECO:0000313" key="1">
    <source>
        <dbReference type="EMBL" id="MBB5033026.1"/>
    </source>
</evidence>
<accession>A0A7W7YBB5</accession>
<dbReference type="EMBL" id="JACHIG010000005">
    <property type="protein sequence ID" value="MBB5033026.1"/>
    <property type="molecule type" value="Genomic_DNA"/>
</dbReference>
<organism evidence="1 2">
    <name type="scientific">Prosthecobacter vanneervenii</name>
    <dbReference type="NCBI Taxonomy" id="48466"/>
    <lineage>
        <taxon>Bacteria</taxon>
        <taxon>Pseudomonadati</taxon>
        <taxon>Verrucomicrobiota</taxon>
        <taxon>Verrucomicrobiia</taxon>
        <taxon>Verrucomicrobiales</taxon>
        <taxon>Verrucomicrobiaceae</taxon>
        <taxon>Prosthecobacter</taxon>
    </lineage>
</organism>
<dbReference type="Proteomes" id="UP000590740">
    <property type="component" value="Unassembled WGS sequence"/>
</dbReference>
<sequence length="107" mass="12309">MIFLWGLLMALMFLRHCWRTIQVRPAIRRLLEVDSVKVLKISRAGVWRDCGSIRAAFYASLTIKDYHVDCEAPNGTKHCVTVEAHYHPVWATLLNIKIWGSDDQVKG</sequence>
<proteinExistence type="predicted"/>
<keyword evidence="2" id="KW-1185">Reference proteome</keyword>
<protein>
    <submittedName>
        <fullName evidence="1">Uncharacterized protein</fullName>
    </submittedName>
</protein>
<reference evidence="1 2" key="1">
    <citation type="submission" date="2020-08" db="EMBL/GenBank/DDBJ databases">
        <title>Genomic Encyclopedia of Type Strains, Phase IV (KMG-IV): sequencing the most valuable type-strain genomes for metagenomic binning, comparative biology and taxonomic classification.</title>
        <authorList>
            <person name="Goeker M."/>
        </authorList>
    </citation>
    <scope>NUCLEOTIDE SEQUENCE [LARGE SCALE GENOMIC DNA]</scope>
    <source>
        <strain evidence="1 2">DSM 12252</strain>
    </source>
</reference>
<gene>
    <name evidence="1" type="ORF">HNQ65_002609</name>
</gene>
<name>A0A7W7YBB5_9BACT</name>
<comment type="caution">
    <text evidence="1">The sequence shown here is derived from an EMBL/GenBank/DDBJ whole genome shotgun (WGS) entry which is preliminary data.</text>
</comment>